<evidence type="ECO:0000313" key="4">
    <source>
        <dbReference type="Proteomes" id="UP000321393"/>
    </source>
</evidence>
<evidence type="ECO:0000256" key="1">
    <source>
        <dbReference type="SAM" id="MobiDB-lite"/>
    </source>
</evidence>
<evidence type="ECO:0000313" key="5">
    <source>
        <dbReference type="Proteomes" id="UP000321947"/>
    </source>
</evidence>
<dbReference type="Proteomes" id="UP000321947">
    <property type="component" value="Unassembled WGS sequence"/>
</dbReference>
<protein>
    <submittedName>
        <fullName evidence="3">Transposon Tf2-1 polyprotein isoform X1</fullName>
    </submittedName>
</protein>
<dbReference type="Proteomes" id="UP000321393">
    <property type="component" value="Unassembled WGS sequence"/>
</dbReference>
<evidence type="ECO:0000313" key="2">
    <source>
        <dbReference type="EMBL" id="KAA0032315.1"/>
    </source>
</evidence>
<comment type="caution">
    <text evidence="3">The sequence shown here is derived from an EMBL/GenBank/DDBJ whole genome shotgun (WGS) entry which is preliminary data.</text>
</comment>
<evidence type="ECO:0000313" key="3">
    <source>
        <dbReference type="EMBL" id="TYJ99430.1"/>
    </source>
</evidence>
<name>A0A5D3BHY5_CUCMM</name>
<accession>A0A5D3BHY5</accession>
<organism evidence="3 5">
    <name type="scientific">Cucumis melo var. makuwa</name>
    <name type="common">Oriental melon</name>
    <dbReference type="NCBI Taxonomy" id="1194695"/>
    <lineage>
        <taxon>Eukaryota</taxon>
        <taxon>Viridiplantae</taxon>
        <taxon>Streptophyta</taxon>
        <taxon>Embryophyta</taxon>
        <taxon>Tracheophyta</taxon>
        <taxon>Spermatophyta</taxon>
        <taxon>Magnoliopsida</taxon>
        <taxon>eudicotyledons</taxon>
        <taxon>Gunneridae</taxon>
        <taxon>Pentapetalae</taxon>
        <taxon>rosids</taxon>
        <taxon>fabids</taxon>
        <taxon>Cucurbitales</taxon>
        <taxon>Cucurbitaceae</taxon>
        <taxon>Benincaseae</taxon>
        <taxon>Cucumis</taxon>
    </lineage>
</organism>
<gene>
    <name evidence="3" type="ORF">E5676_scaffold316G00190</name>
    <name evidence="2" type="ORF">E6C27_scaffold219G001700</name>
</gene>
<feature type="compositionally biased region" description="Basic and acidic residues" evidence="1">
    <location>
        <begin position="61"/>
        <end position="99"/>
    </location>
</feature>
<feature type="region of interest" description="Disordered" evidence="1">
    <location>
        <begin position="32"/>
        <end position="99"/>
    </location>
</feature>
<dbReference type="EMBL" id="SSTD01017699">
    <property type="protein sequence ID" value="TYJ99430.1"/>
    <property type="molecule type" value="Genomic_DNA"/>
</dbReference>
<reference evidence="4 5" key="1">
    <citation type="submission" date="2019-08" db="EMBL/GenBank/DDBJ databases">
        <title>Draft genome sequences of two oriental melons (Cucumis melo L. var makuwa).</title>
        <authorList>
            <person name="Kwon S.-Y."/>
        </authorList>
    </citation>
    <scope>NUCLEOTIDE SEQUENCE [LARGE SCALE GENOMIC DNA]</scope>
    <source>
        <strain evidence="5">cv. Chang Bougi</strain>
        <strain evidence="4">cv. SW 3</strain>
        <tissue evidence="3">Leaf</tissue>
    </source>
</reference>
<dbReference type="EMBL" id="SSTE01021801">
    <property type="protein sequence ID" value="KAA0032315.1"/>
    <property type="molecule type" value="Genomic_DNA"/>
</dbReference>
<feature type="compositionally biased region" description="Basic and acidic residues" evidence="1">
    <location>
        <begin position="32"/>
        <end position="52"/>
    </location>
</feature>
<sequence>MKKEISKLPAMESSLSEISKNLLILMETIADKTTESATHKSATDKGKEKEASTNKSTEITRNAEEGQVDGKADNDEPATDRSKFKKVEMPVFSREDPDS</sequence>
<proteinExistence type="predicted"/>
<dbReference type="AlphaFoldDB" id="A0A5D3BHY5"/>